<name>A0A9D9IRK3_9BACT</name>
<evidence type="ECO:0000259" key="12">
    <source>
        <dbReference type="Pfam" id="PF07715"/>
    </source>
</evidence>
<keyword evidence="3 8" id="KW-1134">Transmembrane beta strand</keyword>
<accession>A0A9D9IRK3</accession>
<feature type="chain" id="PRO_5038387897" evidence="10">
    <location>
        <begin position="29"/>
        <end position="1033"/>
    </location>
</feature>
<dbReference type="InterPro" id="IPR036942">
    <property type="entry name" value="Beta-barrel_TonB_sf"/>
</dbReference>
<dbReference type="FunFam" id="2.60.40.1120:FF:000003">
    <property type="entry name" value="Outer membrane protein Omp121"/>
    <property type="match status" value="1"/>
</dbReference>
<dbReference type="Pfam" id="PF07715">
    <property type="entry name" value="Plug"/>
    <property type="match status" value="1"/>
</dbReference>
<dbReference type="SUPFAM" id="SSF49464">
    <property type="entry name" value="Carboxypeptidase regulatory domain-like"/>
    <property type="match status" value="1"/>
</dbReference>
<dbReference type="Gene3D" id="2.60.40.1120">
    <property type="entry name" value="Carboxypeptidase-like, regulatory domain"/>
    <property type="match status" value="1"/>
</dbReference>
<dbReference type="PROSITE" id="PS52016">
    <property type="entry name" value="TONB_DEPENDENT_REC_3"/>
    <property type="match status" value="1"/>
</dbReference>
<keyword evidence="5 9" id="KW-0798">TonB box</keyword>
<dbReference type="Gene3D" id="2.40.170.20">
    <property type="entry name" value="TonB-dependent receptor, beta-barrel domain"/>
    <property type="match status" value="1"/>
</dbReference>
<evidence type="ECO:0000256" key="10">
    <source>
        <dbReference type="SAM" id="SignalP"/>
    </source>
</evidence>
<dbReference type="Proteomes" id="UP000823598">
    <property type="component" value="Unassembled WGS sequence"/>
</dbReference>
<evidence type="ECO:0000256" key="8">
    <source>
        <dbReference type="PROSITE-ProRule" id="PRU01360"/>
    </source>
</evidence>
<feature type="signal peptide" evidence="10">
    <location>
        <begin position="1"/>
        <end position="28"/>
    </location>
</feature>
<keyword evidence="10" id="KW-0732">Signal</keyword>
<gene>
    <name evidence="13" type="ORF">IAB88_05180</name>
</gene>
<evidence type="ECO:0000256" key="1">
    <source>
        <dbReference type="ARBA" id="ARBA00004571"/>
    </source>
</evidence>
<keyword evidence="4 8" id="KW-0812">Transmembrane</keyword>
<comment type="similarity">
    <text evidence="8 9">Belongs to the TonB-dependent receptor family.</text>
</comment>
<dbReference type="NCBIfam" id="TIGR04056">
    <property type="entry name" value="OMP_RagA_SusC"/>
    <property type="match status" value="1"/>
</dbReference>
<dbReference type="InterPro" id="IPR008969">
    <property type="entry name" value="CarboxyPept-like_regulatory"/>
</dbReference>
<dbReference type="GO" id="GO:0009279">
    <property type="term" value="C:cell outer membrane"/>
    <property type="evidence" value="ECO:0007669"/>
    <property type="project" value="UniProtKB-SubCell"/>
</dbReference>
<dbReference type="InterPro" id="IPR037066">
    <property type="entry name" value="Plug_dom_sf"/>
</dbReference>
<dbReference type="AlphaFoldDB" id="A0A9D9IRK3"/>
<evidence type="ECO:0000256" key="5">
    <source>
        <dbReference type="ARBA" id="ARBA00023077"/>
    </source>
</evidence>
<keyword evidence="2 8" id="KW-0813">Transport</keyword>
<protein>
    <submittedName>
        <fullName evidence="13">TonB-dependent receptor</fullName>
    </submittedName>
</protein>
<keyword evidence="13" id="KW-0675">Receptor</keyword>
<sequence>MKSFCLHLNRRALLTLLMACCLVLPAFAQTLTVQGTVIDDKTGEPIIGANVIAKGSVAGAATDFDGNFQLSVSKDAVLAVSYIGYESQEVAVNGQTKLTIRLKESSVVLEEVVAIGYGTVKKEDATGSVAMVKPDEIEAGLATSAQDLLVGKSPGVTVTSGGGDPQAGATIRIRGGSSLNASNDPLIVIDGVPIDNTGVQGMSNPLAMVSPDNIENMSILKDASATAIYGSRASNGVIIITTKKGQAGKPQVNFSANMYINKARNTWDVLDAATYRNMVTNYWGEGSTAVAAMGNASTDWQDEVLRTTISHDYNLSVGGTVGFLPYRVSASFTQNNGIVKGSRMNRVTAGINLTPKFFDDHLSVQLNAKGYYFHNNFTDGGGAVGAAIAMDPTHPVYADYQTTPGSVGKPFGGYFSWTDGGLFNINSTQNPVSIVNDRDNYADVQRSNGNLQLDYAVHGFEDLHFNLNLGYDWSRSREHNNIKANTPTAWKNYDRYGAPMNLFTYQLKQNTLLDFYANYKKEIDAIHSNIDVTVGYSWQHFKNRGWNDNGIYAGPSYNLTYTNGVYDMTINEDSRDNIGKTYQNQAIIPWNNELQLLSFFGRLNYTFKDTYLLTFTLRDDASSRFSEDTRWGLFPSLALAWKINNMDFFEGARDVMNEFKLRMGWGVTGQQDLGDLYFPYLAIYNLATQPSYYPWVNENGEVEYRPTLYPGAYNKDLKWEETTTWNVGVDMAFLNNRITASLDWYLRETDDMLSTVTIPVGSATSNEMNINVGSMRNIGVEFAIEARPVVTKDFTWTIGYNVAWNKNEITKLNTSDDPNAVIEVGGISGGTGNRVQVHKVGFPAYSYYLYEQVYDANGLPIEGEYVDQDGNGVITTDDRVIRYQKDPKVTMTMNNTFNWKNWDFGFVLRANFGAKVYNNVLAQRNVLNRTFQNNNLSNMVVNDFYFDGSTGADLYHSDYYLRNGNFLRCDNITLGYTWDNLLKNQLRLRLYGAVQNPFVITKYNGLDPEVFSGIDNNVYPRPTTYSIGLVATF</sequence>
<reference evidence="13" key="2">
    <citation type="journal article" date="2021" name="PeerJ">
        <title>Extensive microbial diversity within the chicken gut microbiome revealed by metagenomics and culture.</title>
        <authorList>
            <person name="Gilroy R."/>
            <person name="Ravi A."/>
            <person name="Getino M."/>
            <person name="Pursley I."/>
            <person name="Horton D.L."/>
            <person name="Alikhan N.F."/>
            <person name="Baker D."/>
            <person name="Gharbi K."/>
            <person name="Hall N."/>
            <person name="Watson M."/>
            <person name="Adriaenssens E.M."/>
            <person name="Foster-Nyarko E."/>
            <person name="Jarju S."/>
            <person name="Secka A."/>
            <person name="Antonio M."/>
            <person name="Oren A."/>
            <person name="Chaudhuri R.R."/>
            <person name="La Ragione R."/>
            <person name="Hildebrand F."/>
            <person name="Pallen M.J."/>
        </authorList>
    </citation>
    <scope>NUCLEOTIDE SEQUENCE</scope>
    <source>
        <strain evidence="13">6919</strain>
    </source>
</reference>
<evidence type="ECO:0000313" key="13">
    <source>
        <dbReference type="EMBL" id="MBO8476368.1"/>
    </source>
</evidence>
<evidence type="ECO:0000256" key="9">
    <source>
        <dbReference type="RuleBase" id="RU003357"/>
    </source>
</evidence>
<dbReference type="Pfam" id="PF13715">
    <property type="entry name" value="CarbopepD_reg_2"/>
    <property type="match status" value="1"/>
</dbReference>
<organism evidence="13 14">
    <name type="scientific">Candidatus Limisoma faecipullorum</name>
    <dbReference type="NCBI Taxonomy" id="2840854"/>
    <lineage>
        <taxon>Bacteria</taxon>
        <taxon>Pseudomonadati</taxon>
        <taxon>Bacteroidota</taxon>
        <taxon>Bacteroidia</taxon>
        <taxon>Bacteroidales</taxon>
        <taxon>Candidatus Limisoma</taxon>
    </lineage>
</organism>
<dbReference type="SUPFAM" id="SSF56935">
    <property type="entry name" value="Porins"/>
    <property type="match status" value="1"/>
</dbReference>
<evidence type="ECO:0000256" key="3">
    <source>
        <dbReference type="ARBA" id="ARBA00022452"/>
    </source>
</evidence>
<evidence type="ECO:0000256" key="7">
    <source>
        <dbReference type="ARBA" id="ARBA00023237"/>
    </source>
</evidence>
<dbReference type="EMBL" id="JADIMC010000059">
    <property type="protein sequence ID" value="MBO8476368.1"/>
    <property type="molecule type" value="Genomic_DNA"/>
</dbReference>
<feature type="domain" description="TonB-dependent receptor plug" evidence="12">
    <location>
        <begin position="122"/>
        <end position="237"/>
    </location>
</feature>
<proteinExistence type="inferred from homology"/>
<evidence type="ECO:0000256" key="4">
    <source>
        <dbReference type="ARBA" id="ARBA00022692"/>
    </source>
</evidence>
<evidence type="ECO:0000256" key="2">
    <source>
        <dbReference type="ARBA" id="ARBA00022448"/>
    </source>
</evidence>
<keyword evidence="7 8" id="KW-0998">Cell outer membrane</keyword>
<dbReference type="Gene3D" id="2.170.130.10">
    <property type="entry name" value="TonB-dependent receptor, plug domain"/>
    <property type="match status" value="1"/>
</dbReference>
<comment type="caution">
    <text evidence="13">The sequence shown here is derived from an EMBL/GenBank/DDBJ whole genome shotgun (WGS) entry which is preliminary data.</text>
</comment>
<dbReference type="InterPro" id="IPR039426">
    <property type="entry name" value="TonB-dep_rcpt-like"/>
</dbReference>
<dbReference type="InterPro" id="IPR012910">
    <property type="entry name" value="Plug_dom"/>
</dbReference>
<dbReference type="InterPro" id="IPR000531">
    <property type="entry name" value="Beta-barrel_TonB"/>
</dbReference>
<feature type="domain" description="TonB-dependent receptor-like beta-barrel" evidence="11">
    <location>
        <begin position="403"/>
        <end position="847"/>
    </location>
</feature>
<dbReference type="NCBIfam" id="TIGR04057">
    <property type="entry name" value="SusC_RagA_signa"/>
    <property type="match status" value="1"/>
</dbReference>
<dbReference type="InterPro" id="IPR023997">
    <property type="entry name" value="TonB-dep_OMP_SusC/RagA_CS"/>
</dbReference>
<evidence type="ECO:0000256" key="6">
    <source>
        <dbReference type="ARBA" id="ARBA00023136"/>
    </source>
</evidence>
<dbReference type="InterPro" id="IPR023996">
    <property type="entry name" value="TonB-dep_OMP_SusC/RagA"/>
</dbReference>
<dbReference type="Pfam" id="PF00593">
    <property type="entry name" value="TonB_dep_Rec_b-barrel"/>
    <property type="match status" value="1"/>
</dbReference>
<reference evidence="13" key="1">
    <citation type="submission" date="2020-10" db="EMBL/GenBank/DDBJ databases">
        <authorList>
            <person name="Gilroy R."/>
        </authorList>
    </citation>
    <scope>NUCLEOTIDE SEQUENCE</scope>
    <source>
        <strain evidence="13">6919</strain>
    </source>
</reference>
<keyword evidence="6 8" id="KW-0472">Membrane</keyword>
<comment type="subcellular location">
    <subcellularLocation>
        <location evidence="1 8">Cell outer membrane</location>
        <topology evidence="1 8">Multi-pass membrane protein</topology>
    </subcellularLocation>
</comment>
<evidence type="ECO:0000259" key="11">
    <source>
        <dbReference type="Pfam" id="PF00593"/>
    </source>
</evidence>
<evidence type="ECO:0000313" key="14">
    <source>
        <dbReference type="Proteomes" id="UP000823598"/>
    </source>
</evidence>